<feature type="region of interest" description="Disordered" evidence="1">
    <location>
        <begin position="250"/>
        <end position="309"/>
    </location>
</feature>
<feature type="compositionally biased region" description="Basic residues" evidence="1">
    <location>
        <begin position="1"/>
        <end position="11"/>
    </location>
</feature>
<organism evidence="2 3">
    <name type="scientific">Aspergillus terreus (strain NIH 2624 / FGSC A1156)</name>
    <dbReference type="NCBI Taxonomy" id="341663"/>
    <lineage>
        <taxon>Eukaryota</taxon>
        <taxon>Fungi</taxon>
        <taxon>Dikarya</taxon>
        <taxon>Ascomycota</taxon>
        <taxon>Pezizomycotina</taxon>
        <taxon>Eurotiomycetes</taxon>
        <taxon>Eurotiomycetidae</taxon>
        <taxon>Eurotiales</taxon>
        <taxon>Aspergillaceae</taxon>
        <taxon>Aspergillus</taxon>
        <taxon>Aspergillus subgen. Circumdati</taxon>
    </lineage>
</organism>
<dbReference type="STRING" id="341663.Q0C8Z3"/>
<accession>Q0C8Z3</accession>
<evidence type="ECO:0000256" key="1">
    <source>
        <dbReference type="SAM" id="MobiDB-lite"/>
    </source>
</evidence>
<feature type="compositionally biased region" description="Acidic residues" evidence="1">
    <location>
        <begin position="278"/>
        <end position="288"/>
    </location>
</feature>
<sequence length="326" mass="37740">MVKGKHKKKKSFLQTARDAAEENTMDTPPPPEPYSDPEIEEYTQRETSPYSTETIFLYIGSSEYSVPEYYLRQYSQLSSRSGSAQILESVDPDIGHTLVHYLYTGTYETLRCSSSEGPRRAIEFRRSVHVYHAARMYEIDGLVQYAKEYMRRFDDAATLFDILDVGREVFSKLPEDETWFQEYIEEKMNSALEADQESFKDNLLRYGIGRDIRFDPLILRILLDTFIQGHEASPKAAVDDGSMVSRCESPQVEHEDHLEPPEQPIEEVPVEMDYVPEPVDEPDPEVADETSPIDASPPPEEVVEEHRENGKFYPRYQVFYGRRSYN</sequence>
<dbReference type="GeneID" id="4354488"/>
<dbReference type="SUPFAM" id="SSF54695">
    <property type="entry name" value="POZ domain"/>
    <property type="match status" value="1"/>
</dbReference>
<dbReference type="HOGENOM" id="CLU_852537_0_0_1"/>
<feature type="region of interest" description="Disordered" evidence="1">
    <location>
        <begin position="1"/>
        <end position="48"/>
    </location>
</feature>
<dbReference type="Proteomes" id="UP000007963">
    <property type="component" value="Unassembled WGS sequence"/>
</dbReference>
<dbReference type="Gene3D" id="3.30.710.10">
    <property type="entry name" value="Potassium Channel Kv1.1, Chain A"/>
    <property type="match status" value="1"/>
</dbReference>
<proteinExistence type="predicted"/>
<dbReference type="AlphaFoldDB" id="Q0C8Z3"/>
<dbReference type="PANTHER" id="PTHR37538">
    <property type="entry name" value="BTB DOMAIN-CONTAINING PROTEIN"/>
    <property type="match status" value="1"/>
</dbReference>
<dbReference type="OMA" id="PRDETWF"/>
<dbReference type="PANTHER" id="PTHR37538:SF1">
    <property type="entry name" value="BTB DOMAIN-CONTAINING PROTEIN"/>
    <property type="match status" value="1"/>
</dbReference>
<protein>
    <recommendedName>
        <fullName evidence="4">BTB domain-containing protein</fullName>
    </recommendedName>
</protein>
<gene>
    <name evidence="2" type="ORF">ATEG_09841</name>
</gene>
<dbReference type="InterPro" id="IPR011333">
    <property type="entry name" value="SKP1/BTB/POZ_sf"/>
</dbReference>
<evidence type="ECO:0008006" key="4">
    <source>
        <dbReference type="Google" id="ProtNLM"/>
    </source>
</evidence>
<name>Q0C8Z3_ASPTN</name>
<dbReference type="EMBL" id="CH476608">
    <property type="protein sequence ID" value="EAU30032.1"/>
    <property type="molecule type" value="Genomic_DNA"/>
</dbReference>
<feature type="compositionally biased region" description="Basic and acidic residues" evidence="1">
    <location>
        <begin position="251"/>
        <end position="260"/>
    </location>
</feature>
<reference evidence="3" key="1">
    <citation type="submission" date="2005-09" db="EMBL/GenBank/DDBJ databases">
        <title>Annotation of the Aspergillus terreus NIH2624 genome.</title>
        <authorList>
            <person name="Birren B.W."/>
            <person name="Lander E.S."/>
            <person name="Galagan J.E."/>
            <person name="Nusbaum C."/>
            <person name="Devon K."/>
            <person name="Henn M."/>
            <person name="Ma L.-J."/>
            <person name="Jaffe D.B."/>
            <person name="Butler J."/>
            <person name="Alvarez P."/>
            <person name="Gnerre S."/>
            <person name="Grabherr M."/>
            <person name="Kleber M."/>
            <person name="Mauceli E.W."/>
            <person name="Brockman W."/>
            <person name="Rounsley S."/>
            <person name="Young S.K."/>
            <person name="LaButti K."/>
            <person name="Pushparaj V."/>
            <person name="DeCaprio D."/>
            <person name="Crawford M."/>
            <person name="Koehrsen M."/>
            <person name="Engels R."/>
            <person name="Montgomery P."/>
            <person name="Pearson M."/>
            <person name="Howarth C."/>
            <person name="Larson L."/>
            <person name="Luoma S."/>
            <person name="White J."/>
            <person name="Alvarado L."/>
            <person name="Kodira C.D."/>
            <person name="Zeng Q."/>
            <person name="Oleary S."/>
            <person name="Yandava C."/>
            <person name="Denning D.W."/>
            <person name="Nierman W.C."/>
            <person name="Milne T."/>
            <person name="Madden K."/>
        </authorList>
    </citation>
    <scope>NUCLEOTIDE SEQUENCE [LARGE SCALE GENOMIC DNA]</scope>
    <source>
        <strain evidence="3">NIH 2624 / FGSC A1156</strain>
    </source>
</reference>
<evidence type="ECO:0000313" key="3">
    <source>
        <dbReference type="Proteomes" id="UP000007963"/>
    </source>
</evidence>
<evidence type="ECO:0000313" key="2">
    <source>
        <dbReference type="EMBL" id="EAU30032.1"/>
    </source>
</evidence>
<dbReference type="VEuPathDB" id="FungiDB:ATEG_09841"/>
<dbReference type="OrthoDB" id="3594103at2759"/>
<dbReference type="RefSeq" id="XP_001218463.1">
    <property type="nucleotide sequence ID" value="XM_001218462.1"/>
</dbReference>